<accession>A0A392PSW1</accession>
<reference evidence="2 3" key="1">
    <citation type="journal article" date="2018" name="Front. Plant Sci.">
        <title>Red Clover (Trifolium pratense) and Zigzag Clover (T. medium) - A Picture of Genomic Similarities and Differences.</title>
        <authorList>
            <person name="Dluhosova J."/>
            <person name="Istvanek J."/>
            <person name="Nedelnik J."/>
            <person name="Repkova J."/>
        </authorList>
    </citation>
    <scope>NUCLEOTIDE SEQUENCE [LARGE SCALE GENOMIC DNA]</scope>
    <source>
        <strain evidence="3">cv. 10/8</strain>
        <tissue evidence="2">Leaf</tissue>
    </source>
</reference>
<dbReference type="EMBL" id="LXQA010092200">
    <property type="protein sequence ID" value="MCI14386.1"/>
    <property type="molecule type" value="Genomic_DNA"/>
</dbReference>
<keyword evidence="3" id="KW-1185">Reference proteome</keyword>
<evidence type="ECO:0000313" key="3">
    <source>
        <dbReference type="Proteomes" id="UP000265520"/>
    </source>
</evidence>
<dbReference type="Proteomes" id="UP000265520">
    <property type="component" value="Unassembled WGS sequence"/>
</dbReference>
<feature type="region of interest" description="Disordered" evidence="1">
    <location>
        <begin position="22"/>
        <end position="59"/>
    </location>
</feature>
<organism evidence="2 3">
    <name type="scientific">Trifolium medium</name>
    <dbReference type="NCBI Taxonomy" id="97028"/>
    <lineage>
        <taxon>Eukaryota</taxon>
        <taxon>Viridiplantae</taxon>
        <taxon>Streptophyta</taxon>
        <taxon>Embryophyta</taxon>
        <taxon>Tracheophyta</taxon>
        <taxon>Spermatophyta</taxon>
        <taxon>Magnoliopsida</taxon>
        <taxon>eudicotyledons</taxon>
        <taxon>Gunneridae</taxon>
        <taxon>Pentapetalae</taxon>
        <taxon>rosids</taxon>
        <taxon>fabids</taxon>
        <taxon>Fabales</taxon>
        <taxon>Fabaceae</taxon>
        <taxon>Papilionoideae</taxon>
        <taxon>50 kb inversion clade</taxon>
        <taxon>NPAAA clade</taxon>
        <taxon>Hologalegina</taxon>
        <taxon>IRL clade</taxon>
        <taxon>Trifolieae</taxon>
        <taxon>Trifolium</taxon>
    </lineage>
</organism>
<evidence type="ECO:0000256" key="1">
    <source>
        <dbReference type="SAM" id="MobiDB-lite"/>
    </source>
</evidence>
<comment type="caution">
    <text evidence="2">The sequence shown here is derived from an EMBL/GenBank/DDBJ whole genome shotgun (WGS) entry which is preliminary data.</text>
</comment>
<proteinExistence type="predicted"/>
<feature type="compositionally biased region" description="Basic and acidic residues" evidence="1">
    <location>
        <begin position="22"/>
        <end position="32"/>
    </location>
</feature>
<feature type="non-terminal residue" evidence="2">
    <location>
        <position position="1"/>
    </location>
</feature>
<name>A0A392PSW1_9FABA</name>
<evidence type="ECO:0000313" key="2">
    <source>
        <dbReference type="EMBL" id="MCI14386.1"/>
    </source>
</evidence>
<feature type="compositionally biased region" description="Polar residues" evidence="1">
    <location>
        <begin position="41"/>
        <end position="50"/>
    </location>
</feature>
<sequence length="82" mass="9232">PCRTHYDEETCLYNGGVLSTRTTERPARDGKFMPRGWKPNEGSTTVSRSENNSEHSNKFPKLLEHGVQGTCYQATTAYLGEH</sequence>
<protein>
    <submittedName>
        <fullName evidence="2">Uncharacterized protein</fullName>
    </submittedName>
</protein>
<dbReference type="AlphaFoldDB" id="A0A392PSW1"/>